<evidence type="ECO:0000256" key="4">
    <source>
        <dbReference type="ARBA" id="ARBA00022759"/>
    </source>
</evidence>
<dbReference type="EC" id="3.1.-.-" evidence="7"/>
<comment type="subcellular location">
    <subcellularLocation>
        <location evidence="7">Cytoplasm</location>
    </subcellularLocation>
</comment>
<feature type="binding site" evidence="7">
    <location>
        <position position="126"/>
    </location>
    <ligand>
        <name>Zn(2+)</name>
        <dbReference type="ChEBI" id="CHEBI:29105"/>
        <note>catalytic</note>
    </ligand>
</feature>
<keyword evidence="3 7" id="KW-0479">Metal-binding</keyword>
<accession>A0A1G1YHX1</accession>
<keyword evidence="7" id="KW-0698">rRNA processing</keyword>
<evidence type="ECO:0000313" key="9">
    <source>
        <dbReference type="Proteomes" id="UP000177376"/>
    </source>
</evidence>
<sequence>MLIFEVHQQAKTPVADKWLKEVAQAFYKQSGLKGDWHFSLAFIGNPAMRRLNRLYRQVDANTDVLSFGENSARDKFWSVDNQKYLGEIIIAVPQARKQARVLKCSLKAEVARLLVHGLAHLAGYNHESGDLKKAKRMLKLEKRILVALKLWKLFRFEEELGHPK</sequence>
<comment type="cofactor">
    <cofactor evidence="7">
        <name>Zn(2+)</name>
        <dbReference type="ChEBI" id="CHEBI:29105"/>
    </cofactor>
    <text evidence="7">Binds 1 zinc ion.</text>
</comment>
<dbReference type="PANTHER" id="PTHR46986:SF1">
    <property type="entry name" value="ENDORIBONUCLEASE YBEY, CHLOROPLASTIC"/>
    <property type="match status" value="1"/>
</dbReference>
<keyword evidence="7" id="KW-0963">Cytoplasm</keyword>
<dbReference type="Gene3D" id="3.40.390.30">
    <property type="entry name" value="Metalloproteases ('zincins'), catalytic domain"/>
    <property type="match status" value="1"/>
</dbReference>
<keyword evidence="7" id="KW-0690">Ribosome biogenesis</keyword>
<comment type="function">
    <text evidence="7">Single strand-specific metallo-endoribonuclease involved in late-stage 70S ribosome quality control and in maturation of the 3' terminus of the 16S rRNA.</text>
</comment>
<feature type="binding site" evidence="7">
    <location>
        <position position="120"/>
    </location>
    <ligand>
        <name>Zn(2+)</name>
        <dbReference type="ChEBI" id="CHEBI:29105"/>
        <note>catalytic</note>
    </ligand>
</feature>
<dbReference type="GO" id="GO:0008270">
    <property type="term" value="F:zinc ion binding"/>
    <property type="evidence" value="ECO:0007669"/>
    <property type="project" value="UniProtKB-UniRule"/>
</dbReference>
<evidence type="ECO:0000256" key="7">
    <source>
        <dbReference type="HAMAP-Rule" id="MF_00009"/>
    </source>
</evidence>
<evidence type="ECO:0000256" key="3">
    <source>
        <dbReference type="ARBA" id="ARBA00022723"/>
    </source>
</evidence>
<dbReference type="GO" id="GO:0004222">
    <property type="term" value="F:metalloendopeptidase activity"/>
    <property type="evidence" value="ECO:0007669"/>
    <property type="project" value="InterPro"/>
</dbReference>
<evidence type="ECO:0000313" key="8">
    <source>
        <dbReference type="EMBL" id="OGY51953.1"/>
    </source>
</evidence>
<organism evidence="8 9">
    <name type="scientific">Candidatus Buchananbacteria bacterium RIFCSPLOWO2_01_FULL_39_33</name>
    <dbReference type="NCBI Taxonomy" id="1797543"/>
    <lineage>
        <taxon>Bacteria</taxon>
        <taxon>Candidatus Buchananiibacteriota</taxon>
    </lineage>
</organism>
<dbReference type="InterPro" id="IPR023091">
    <property type="entry name" value="MetalPrtase_cat_dom_sf_prd"/>
</dbReference>
<reference evidence="8 9" key="1">
    <citation type="journal article" date="2016" name="Nat. Commun.">
        <title>Thousands of microbial genomes shed light on interconnected biogeochemical processes in an aquifer system.</title>
        <authorList>
            <person name="Anantharaman K."/>
            <person name="Brown C.T."/>
            <person name="Hug L.A."/>
            <person name="Sharon I."/>
            <person name="Castelle C.J."/>
            <person name="Probst A.J."/>
            <person name="Thomas B.C."/>
            <person name="Singh A."/>
            <person name="Wilkins M.J."/>
            <person name="Karaoz U."/>
            <person name="Brodie E.L."/>
            <person name="Williams K.H."/>
            <person name="Hubbard S.S."/>
            <person name="Banfield J.F."/>
        </authorList>
    </citation>
    <scope>NUCLEOTIDE SEQUENCE [LARGE SCALE GENOMIC DNA]</scope>
</reference>
<dbReference type="GO" id="GO:0005737">
    <property type="term" value="C:cytoplasm"/>
    <property type="evidence" value="ECO:0007669"/>
    <property type="project" value="UniProtKB-SubCell"/>
</dbReference>
<comment type="similarity">
    <text evidence="1 7">Belongs to the endoribonuclease YbeY family.</text>
</comment>
<dbReference type="GO" id="GO:0004521">
    <property type="term" value="F:RNA endonuclease activity"/>
    <property type="evidence" value="ECO:0007669"/>
    <property type="project" value="UniProtKB-UniRule"/>
</dbReference>
<keyword evidence="4 7" id="KW-0255">Endonuclease</keyword>
<evidence type="ECO:0000256" key="2">
    <source>
        <dbReference type="ARBA" id="ARBA00022722"/>
    </source>
</evidence>
<keyword evidence="6 7" id="KW-0862">Zinc</keyword>
<gene>
    <name evidence="7" type="primary">ybeY</name>
    <name evidence="8" type="ORF">A3A02_01450</name>
</gene>
<keyword evidence="5 7" id="KW-0378">Hydrolase</keyword>
<name>A0A1G1YHX1_9BACT</name>
<dbReference type="EMBL" id="MHIM01000028">
    <property type="protein sequence ID" value="OGY51953.1"/>
    <property type="molecule type" value="Genomic_DNA"/>
</dbReference>
<dbReference type="HAMAP" id="MF_00009">
    <property type="entry name" value="Endoribonucl_YbeY"/>
    <property type="match status" value="1"/>
</dbReference>
<comment type="caution">
    <text evidence="8">The sequence shown here is derived from an EMBL/GenBank/DDBJ whole genome shotgun (WGS) entry which is preliminary data.</text>
</comment>
<dbReference type="PANTHER" id="PTHR46986">
    <property type="entry name" value="ENDORIBONUCLEASE YBEY, CHLOROPLASTIC"/>
    <property type="match status" value="1"/>
</dbReference>
<proteinExistence type="inferred from homology"/>
<keyword evidence="2 7" id="KW-0540">Nuclease</keyword>
<dbReference type="Pfam" id="PF02130">
    <property type="entry name" value="YbeY"/>
    <property type="match status" value="1"/>
</dbReference>
<dbReference type="Proteomes" id="UP000177376">
    <property type="component" value="Unassembled WGS sequence"/>
</dbReference>
<dbReference type="NCBIfam" id="TIGR00043">
    <property type="entry name" value="rRNA maturation RNase YbeY"/>
    <property type="match status" value="1"/>
</dbReference>
<protein>
    <recommendedName>
        <fullName evidence="7">Endoribonuclease YbeY</fullName>
        <ecNumber evidence="7">3.1.-.-</ecNumber>
    </recommendedName>
</protein>
<dbReference type="AlphaFoldDB" id="A0A1G1YHX1"/>
<dbReference type="GO" id="GO:0006364">
    <property type="term" value="P:rRNA processing"/>
    <property type="evidence" value="ECO:0007669"/>
    <property type="project" value="UniProtKB-UniRule"/>
</dbReference>
<feature type="binding site" evidence="7">
    <location>
        <position position="116"/>
    </location>
    <ligand>
        <name>Zn(2+)</name>
        <dbReference type="ChEBI" id="CHEBI:29105"/>
        <note>catalytic</note>
    </ligand>
</feature>
<dbReference type="InterPro" id="IPR002036">
    <property type="entry name" value="YbeY"/>
</dbReference>
<evidence type="ECO:0000256" key="5">
    <source>
        <dbReference type="ARBA" id="ARBA00022801"/>
    </source>
</evidence>
<evidence type="ECO:0000256" key="1">
    <source>
        <dbReference type="ARBA" id="ARBA00010875"/>
    </source>
</evidence>
<dbReference type="SUPFAM" id="SSF55486">
    <property type="entry name" value="Metalloproteases ('zincins'), catalytic domain"/>
    <property type="match status" value="1"/>
</dbReference>
<evidence type="ECO:0000256" key="6">
    <source>
        <dbReference type="ARBA" id="ARBA00022833"/>
    </source>
</evidence>